<dbReference type="GO" id="GO:0106310">
    <property type="term" value="F:protein serine kinase activity"/>
    <property type="evidence" value="ECO:0007669"/>
    <property type="project" value="RHEA"/>
</dbReference>
<comment type="cofactor">
    <cofactor evidence="11">
        <name>Mg(2+)</name>
        <dbReference type="ChEBI" id="CHEBI:18420"/>
    </cofactor>
</comment>
<dbReference type="Gene3D" id="1.10.510.10">
    <property type="entry name" value="Transferase(Phosphotransferase) domain 1"/>
    <property type="match status" value="1"/>
</dbReference>
<comment type="caution">
    <text evidence="13">The sequence shown here is derived from an EMBL/GenBank/DDBJ whole genome shotgun (WGS) entry which is preliminary data.</text>
</comment>
<evidence type="ECO:0000256" key="2">
    <source>
        <dbReference type="ARBA" id="ARBA00022527"/>
    </source>
</evidence>
<evidence type="ECO:0000256" key="8">
    <source>
        <dbReference type="ARBA" id="ARBA00022840"/>
    </source>
</evidence>
<feature type="active site" evidence="11">
    <location>
        <position position="218"/>
    </location>
</feature>
<evidence type="ECO:0000256" key="10">
    <source>
        <dbReference type="ARBA" id="ARBA00023016"/>
    </source>
</evidence>
<keyword evidence="4 11" id="KW-0808">Transferase</keyword>
<dbReference type="Proteomes" id="UP000035909">
    <property type="component" value="Unassembled WGS sequence"/>
</dbReference>
<sequence length="329" mass="38193">MTTPQGFSFADLSPDLLLDALDSTGIRAESGLLALNSYENRVYQFTAEDGARYVTKFYRPQRWSDAQILEEHQFTLELAEQDIPVAAPLVHNGSTLHHYQGHRFALFPSLGGRQFEVDNLDQLEWVGRFMGRVHSVGQKQAFAHRPTLGLEEYLYQPRRQLEQADFIPDHLKAAFFNDLDFLIREIEQHWDNSWQSIRLHGDCHPGNILWRDGPLFVDLDDARNGPAIQDLWMLLNGERQDKLVQLDTLLEAYGEFADFDVNQLKLIEPLRGLRMVHYMAWLAKRWEDPAFPQAFPWFADAKYWEGQVLAFKEQLAALNEPPLQLMPQW</sequence>
<comment type="subcellular location">
    <subcellularLocation>
        <location evidence="11">Cytoplasm</location>
    </subcellularLocation>
</comment>
<proteinExistence type="inferred from homology"/>
<keyword evidence="3 11" id="KW-0597">Phosphoprotein</keyword>
<dbReference type="AlphaFoldDB" id="A0A0J1GZK5"/>
<gene>
    <name evidence="11" type="primary">srkA</name>
    <name evidence="13" type="ORF">ABT57_22350</name>
</gene>
<dbReference type="InterPro" id="IPR032882">
    <property type="entry name" value="SrkA/RdoA"/>
</dbReference>
<comment type="function">
    <text evidence="11">A protein kinase that phosphorylates Ser and Thr residues. Probably acts to suppress the effects of stress linked to accumulation of reactive oxygen species. Probably involved in the extracytoplasmic stress response.</text>
</comment>
<evidence type="ECO:0000256" key="5">
    <source>
        <dbReference type="ARBA" id="ARBA00022723"/>
    </source>
</evidence>
<dbReference type="HAMAP" id="MF_01497">
    <property type="entry name" value="SrkA_kinase"/>
    <property type="match status" value="1"/>
</dbReference>
<dbReference type="Pfam" id="PF01636">
    <property type="entry name" value="APH"/>
    <property type="match status" value="1"/>
</dbReference>
<name>A0A0J1GZK5_9GAMM</name>
<dbReference type="PANTHER" id="PTHR39573:SF1">
    <property type="entry name" value="STRESS RESPONSE KINASE A"/>
    <property type="match status" value="1"/>
</dbReference>
<evidence type="ECO:0000256" key="7">
    <source>
        <dbReference type="ARBA" id="ARBA00022777"/>
    </source>
</evidence>
<dbReference type="InterPro" id="IPR002575">
    <property type="entry name" value="Aminoglycoside_PTrfase"/>
</dbReference>
<comment type="catalytic activity">
    <reaction evidence="11">
        <text>L-threonyl-[protein] + ATP = O-phospho-L-threonyl-[protein] + ADP + H(+)</text>
        <dbReference type="Rhea" id="RHEA:46608"/>
        <dbReference type="Rhea" id="RHEA-COMP:11060"/>
        <dbReference type="Rhea" id="RHEA-COMP:11605"/>
        <dbReference type="ChEBI" id="CHEBI:15378"/>
        <dbReference type="ChEBI" id="CHEBI:30013"/>
        <dbReference type="ChEBI" id="CHEBI:30616"/>
        <dbReference type="ChEBI" id="CHEBI:61977"/>
        <dbReference type="ChEBI" id="CHEBI:456216"/>
        <dbReference type="EC" id="2.7.11.1"/>
    </reaction>
</comment>
<dbReference type="PATRIC" id="fig|320778.3.peg.4793"/>
<dbReference type="InterPro" id="IPR011009">
    <property type="entry name" value="Kinase-like_dom_sf"/>
</dbReference>
<comment type="subunit">
    <text evidence="11">Monomer.</text>
</comment>
<keyword evidence="1 11" id="KW-0963">Cytoplasm</keyword>
<keyword evidence="5 11" id="KW-0479">Metal-binding</keyword>
<dbReference type="RefSeq" id="WP_047887479.1">
    <property type="nucleotide sequence ID" value="NZ_CP071325.1"/>
</dbReference>
<dbReference type="PANTHER" id="PTHR39573">
    <property type="entry name" value="STRESS RESPONSE KINASE A"/>
    <property type="match status" value="1"/>
</dbReference>
<organism evidence="13 14">
    <name type="scientific">Photobacterium ganghwense</name>
    <dbReference type="NCBI Taxonomy" id="320778"/>
    <lineage>
        <taxon>Bacteria</taxon>
        <taxon>Pseudomonadati</taxon>
        <taxon>Pseudomonadota</taxon>
        <taxon>Gammaproteobacteria</taxon>
        <taxon>Vibrionales</taxon>
        <taxon>Vibrionaceae</taxon>
        <taxon>Photobacterium</taxon>
    </lineage>
</organism>
<keyword evidence="6 11" id="KW-0547">Nucleotide-binding</keyword>
<feature type="site" description="ATP" evidence="11">
    <location>
        <position position="37"/>
    </location>
</feature>
<dbReference type="GO" id="GO:0005737">
    <property type="term" value="C:cytoplasm"/>
    <property type="evidence" value="ECO:0007669"/>
    <property type="project" value="UniProtKB-SubCell"/>
</dbReference>
<keyword evidence="8 11" id="KW-0067">ATP-binding</keyword>
<feature type="binding site" evidence="11">
    <location>
        <position position="218"/>
    </location>
    <ligand>
        <name>Mg(2+)</name>
        <dbReference type="ChEBI" id="CHEBI:18420"/>
    </ligand>
</feature>
<evidence type="ECO:0000256" key="9">
    <source>
        <dbReference type="ARBA" id="ARBA00022842"/>
    </source>
</evidence>
<keyword evidence="10 11" id="KW-0346">Stress response</keyword>
<keyword evidence="7 11" id="KW-0418">Kinase</keyword>
<evidence type="ECO:0000313" key="13">
    <source>
        <dbReference type="EMBL" id="KLV05015.1"/>
    </source>
</evidence>
<evidence type="ECO:0000259" key="12">
    <source>
        <dbReference type="Pfam" id="PF01636"/>
    </source>
</evidence>
<evidence type="ECO:0000256" key="6">
    <source>
        <dbReference type="ARBA" id="ARBA00022741"/>
    </source>
</evidence>
<evidence type="ECO:0000256" key="1">
    <source>
        <dbReference type="ARBA" id="ARBA00022490"/>
    </source>
</evidence>
<dbReference type="NCBIfam" id="NF008738">
    <property type="entry name" value="PRK11768.1"/>
    <property type="match status" value="1"/>
</dbReference>
<dbReference type="GO" id="GO:0004674">
    <property type="term" value="F:protein serine/threonine kinase activity"/>
    <property type="evidence" value="ECO:0007669"/>
    <property type="project" value="UniProtKB-UniRule"/>
</dbReference>
<dbReference type="EC" id="2.7.11.1" evidence="11"/>
<keyword evidence="14" id="KW-1185">Reference proteome</keyword>
<dbReference type="GO" id="GO:0000287">
    <property type="term" value="F:magnesium ion binding"/>
    <property type="evidence" value="ECO:0007669"/>
    <property type="project" value="UniProtKB-UniRule"/>
</dbReference>
<accession>A0A0J1GZK5</accession>
<evidence type="ECO:0000313" key="14">
    <source>
        <dbReference type="Proteomes" id="UP000035909"/>
    </source>
</evidence>
<feature type="active site" description="Proton acceptor" evidence="11">
    <location>
        <position position="202"/>
    </location>
</feature>
<evidence type="ECO:0000256" key="3">
    <source>
        <dbReference type="ARBA" id="ARBA00022553"/>
    </source>
</evidence>
<dbReference type="STRING" id="320778.ABT57_22350"/>
<reference evidence="13 14" key="1">
    <citation type="submission" date="2015-05" db="EMBL/GenBank/DDBJ databases">
        <title>Photobacterium galathea sp. nov.</title>
        <authorList>
            <person name="Machado H."/>
            <person name="Gram L."/>
        </authorList>
    </citation>
    <scope>NUCLEOTIDE SEQUENCE [LARGE SCALE GENOMIC DNA]</scope>
    <source>
        <strain evidence="13 14">DSM 22954</strain>
    </source>
</reference>
<feature type="binding site" evidence="11">
    <location>
        <position position="207"/>
    </location>
    <ligand>
        <name>Mg(2+)</name>
        <dbReference type="ChEBI" id="CHEBI:18420"/>
    </ligand>
</feature>
<keyword evidence="2 11" id="KW-0723">Serine/threonine-protein kinase</keyword>
<evidence type="ECO:0000256" key="4">
    <source>
        <dbReference type="ARBA" id="ARBA00022679"/>
    </source>
</evidence>
<dbReference type="GO" id="GO:0005524">
    <property type="term" value="F:ATP binding"/>
    <property type="evidence" value="ECO:0007669"/>
    <property type="project" value="UniProtKB-UniRule"/>
</dbReference>
<dbReference type="EMBL" id="LDOU01000028">
    <property type="protein sequence ID" value="KLV05015.1"/>
    <property type="molecule type" value="Genomic_DNA"/>
</dbReference>
<dbReference type="Gene3D" id="3.30.200.70">
    <property type="match status" value="1"/>
</dbReference>
<dbReference type="OrthoDB" id="5392197at2"/>
<comment type="catalytic activity">
    <reaction evidence="11">
        <text>L-seryl-[protein] + ATP = O-phospho-L-seryl-[protein] + ADP + H(+)</text>
        <dbReference type="Rhea" id="RHEA:17989"/>
        <dbReference type="Rhea" id="RHEA-COMP:9863"/>
        <dbReference type="Rhea" id="RHEA-COMP:11604"/>
        <dbReference type="ChEBI" id="CHEBI:15378"/>
        <dbReference type="ChEBI" id="CHEBI:29999"/>
        <dbReference type="ChEBI" id="CHEBI:30616"/>
        <dbReference type="ChEBI" id="CHEBI:83421"/>
        <dbReference type="ChEBI" id="CHEBI:456216"/>
        <dbReference type="EC" id="2.7.11.1"/>
    </reaction>
</comment>
<dbReference type="SUPFAM" id="SSF56112">
    <property type="entry name" value="Protein kinase-like (PK-like)"/>
    <property type="match status" value="1"/>
</dbReference>
<dbReference type="Gene3D" id="1.20.1270.170">
    <property type="match status" value="1"/>
</dbReference>
<protein>
    <recommendedName>
        <fullName evidence="11">Stress response kinase A</fullName>
        <ecNumber evidence="11">2.7.11.1</ecNumber>
    </recommendedName>
    <alternativeName>
        <fullName evidence="11">Serine/threonine-protein kinase SrkA</fullName>
    </alternativeName>
</protein>
<feature type="domain" description="Aminoglycoside phosphotransferase" evidence="12">
    <location>
        <begin position="37"/>
        <end position="257"/>
    </location>
</feature>
<keyword evidence="9 11" id="KW-0460">Magnesium</keyword>
<evidence type="ECO:0000256" key="11">
    <source>
        <dbReference type="HAMAP-Rule" id="MF_01497"/>
    </source>
</evidence>
<comment type="similarity">
    <text evidence="11">Belongs to the SrkA/RdoA protein kinase family.</text>
</comment>